<evidence type="ECO:0000313" key="2">
    <source>
        <dbReference type="Proteomes" id="UP000078476"/>
    </source>
</evidence>
<dbReference type="STRING" id="980561.A1359_12300"/>
<evidence type="ECO:0000313" key="1">
    <source>
        <dbReference type="EMBL" id="OAI13469.1"/>
    </source>
</evidence>
<sequence>MVIAGTEGYTESADSLIARYERVSFAEKYESVFHLMPEKTSDVLDIGAGTEADAAWFAAAGLGCSPLSQRIAFEILRKRFTHRR</sequence>
<comment type="caution">
    <text evidence="1">The sequence shown here is derived from an EMBL/GenBank/DDBJ whole genome shotgun (WGS) entry which is preliminary data.</text>
</comment>
<organism evidence="1 2">
    <name type="scientific">Methylomonas lenta</name>
    <dbReference type="NCBI Taxonomy" id="980561"/>
    <lineage>
        <taxon>Bacteria</taxon>
        <taxon>Pseudomonadati</taxon>
        <taxon>Pseudomonadota</taxon>
        <taxon>Gammaproteobacteria</taxon>
        <taxon>Methylococcales</taxon>
        <taxon>Methylococcaceae</taxon>
        <taxon>Methylomonas</taxon>
    </lineage>
</organism>
<proteinExistence type="predicted"/>
<keyword evidence="2" id="KW-1185">Reference proteome</keyword>
<dbReference type="EMBL" id="LUUI01000119">
    <property type="protein sequence ID" value="OAI13469.1"/>
    <property type="molecule type" value="Genomic_DNA"/>
</dbReference>
<name>A0A177N8E6_9GAMM</name>
<dbReference type="AlphaFoldDB" id="A0A177N8E6"/>
<gene>
    <name evidence="1" type="ORF">A1359_12300</name>
</gene>
<reference evidence="1 2" key="1">
    <citation type="submission" date="2016-03" db="EMBL/GenBank/DDBJ databases">
        <authorList>
            <person name="Ploux O."/>
        </authorList>
    </citation>
    <scope>NUCLEOTIDE SEQUENCE [LARGE SCALE GENOMIC DNA]</scope>
    <source>
        <strain evidence="1 2">R-45370</strain>
    </source>
</reference>
<dbReference type="Proteomes" id="UP000078476">
    <property type="component" value="Unassembled WGS sequence"/>
</dbReference>
<accession>A0A177N8E6</accession>
<protein>
    <submittedName>
        <fullName evidence="1">Uncharacterized protein</fullName>
    </submittedName>
</protein>